<evidence type="ECO:0000313" key="8">
    <source>
        <dbReference type="Proteomes" id="UP001158049"/>
    </source>
</evidence>
<keyword evidence="4" id="KW-0408">Iron</keyword>
<dbReference type="InterPro" id="IPR050584">
    <property type="entry name" value="Cholesterol_7-desaturase"/>
</dbReference>
<dbReference type="InterPro" id="IPR015881">
    <property type="entry name" value="ARHD_Rieske_2Fe_2S"/>
</dbReference>
<dbReference type="InterPro" id="IPR044043">
    <property type="entry name" value="VanA_C_cat"/>
</dbReference>
<name>A0ABY1PV26_9BURK</name>
<organism evidence="7 8">
    <name type="scientific">Noviherbaspirillum suwonense</name>
    <dbReference type="NCBI Taxonomy" id="1224511"/>
    <lineage>
        <taxon>Bacteria</taxon>
        <taxon>Pseudomonadati</taxon>
        <taxon>Pseudomonadota</taxon>
        <taxon>Betaproteobacteria</taxon>
        <taxon>Burkholderiales</taxon>
        <taxon>Oxalobacteraceae</taxon>
        <taxon>Noviherbaspirillum</taxon>
    </lineage>
</organism>
<evidence type="ECO:0000259" key="6">
    <source>
        <dbReference type="PROSITE" id="PS51296"/>
    </source>
</evidence>
<comment type="caution">
    <text evidence="7">The sequence shown here is derived from an EMBL/GenBank/DDBJ whole genome shotgun (WGS) entry which is preliminary data.</text>
</comment>
<proteinExistence type="predicted"/>
<dbReference type="SUPFAM" id="SSF50022">
    <property type="entry name" value="ISP domain"/>
    <property type="match status" value="1"/>
</dbReference>
<keyword evidence="5" id="KW-0411">Iron-sulfur</keyword>
<dbReference type="PROSITE" id="PS00570">
    <property type="entry name" value="RING_HYDROXYL_ALPHA"/>
    <property type="match status" value="1"/>
</dbReference>
<sequence length="335" mass="37032">MSVIDPVLWNDWHPVAASAALQPGAMQPARLLGEEIVVWRSADGAVHAWDDRCPHRGARLSLGAIAGDRLVCGYHGWQFDSAGVCRLQPAHPYDTPPRAACARTFQAREAYGLVWACVGAPALALPPFPEQAEGRLRTVLCGPYPVHACGPRIIENFLDMAHFPFIHNGILGDPRYTEVPDYQVGPYDDGLGAEGMEGVIATGCRAYQPQANLMASDGSMVEYTYRVVRPLTAILTKLPEKQGGLVEAISLFVQPLDEEHHHAWIVLAMNNDTASDDELRAFQDRIFLQDLEILESQRPRKIPLEPGVELPQRADRLSAAYRRMLKRVGLRYGVL</sequence>
<dbReference type="Gene3D" id="2.102.10.10">
    <property type="entry name" value="Rieske [2Fe-2S] iron-sulphur domain"/>
    <property type="match status" value="1"/>
</dbReference>
<keyword evidence="2" id="KW-0479">Metal-binding</keyword>
<reference evidence="7 8" key="1">
    <citation type="submission" date="2017-05" db="EMBL/GenBank/DDBJ databases">
        <authorList>
            <person name="Varghese N."/>
            <person name="Submissions S."/>
        </authorList>
    </citation>
    <scope>NUCLEOTIDE SEQUENCE [LARGE SCALE GENOMIC DNA]</scope>
    <source>
        <strain evidence="7 8">DSM 26001</strain>
    </source>
</reference>
<evidence type="ECO:0000256" key="1">
    <source>
        <dbReference type="ARBA" id="ARBA00022714"/>
    </source>
</evidence>
<evidence type="ECO:0000256" key="5">
    <source>
        <dbReference type="ARBA" id="ARBA00023014"/>
    </source>
</evidence>
<dbReference type="PANTHER" id="PTHR21266:SF60">
    <property type="entry name" value="3-KETOSTEROID-9-ALPHA-MONOOXYGENASE, OXYGENASE COMPONENT"/>
    <property type="match status" value="1"/>
</dbReference>
<keyword evidence="3" id="KW-0560">Oxidoreductase</keyword>
<keyword evidence="8" id="KW-1185">Reference proteome</keyword>
<dbReference type="Gene3D" id="3.90.380.10">
    <property type="entry name" value="Naphthalene 1,2-dioxygenase Alpha Subunit, Chain A, domain 1"/>
    <property type="match status" value="1"/>
</dbReference>
<dbReference type="Proteomes" id="UP001158049">
    <property type="component" value="Unassembled WGS sequence"/>
</dbReference>
<dbReference type="CDD" id="cd03469">
    <property type="entry name" value="Rieske_RO_Alpha_N"/>
    <property type="match status" value="1"/>
</dbReference>
<evidence type="ECO:0000256" key="2">
    <source>
        <dbReference type="ARBA" id="ARBA00022723"/>
    </source>
</evidence>
<keyword evidence="1" id="KW-0001">2Fe-2S</keyword>
<dbReference type="InterPro" id="IPR036922">
    <property type="entry name" value="Rieske_2Fe-2S_sf"/>
</dbReference>
<dbReference type="InterPro" id="IPR017941">
    <property type="entry name" value="Rieske_2Fe-2S"/>
</dbReference>
<evidence type="ECO:0000313" key="7">
    <source>
        <dbReference type="EMBL" id="SMP45848.1"/>
    </source>
</evidence>
<feature type="domain" description="Rieske" evidence="6">
    <location>
        <begin position="12"/>
        <end position="116"/>
    </location>
</feature>
<dbReference type="PANTHER" id="PTHR21266">
    <property type="entry name" value="IRON-SULFUR DOMAIN CONTAINING PROTEIN"/>
    <property type="match status" value="1"/>
</dbReference>
<dbReference type="EMBL" id="FXUL01000001">
    <property type="protein sequence ID" value="SMP45848.1"/>
    <property type="molecule type" value="Genomic_DNA"/>
</dbReference>
<dbReference type="PROSITE" id="PS51296">
    <property type="entry name" value="RIESKE"/>
    <property type="match status" value="1"/>
</dbReference>
<dbReference type="RefSeq" id="WP_283440717.1">
    <property type="nucleotide sequence ID" value="NZ_FXUL01000001.1"/>
</dbReference>
<keyword evidence="7" id="KW-0223">Dioxygenase</keyword>
<evidence type="ECO:0000256" key="3">
    <source>
        <dbReference type="ARBA" id="ARBA00023002"/>
    </source>
</evidence>
<gene>
    <name evidence="7" type="ORF">SAMN06295970_101575</name>
</gene>
<accession>A0ABY1PV26</accession>
<dbReference type="Pfam" id="PF00355">
    <property type="entry name" value="Rieske"/>
    <property type="match status" value="1"/>
</dbReference>
<protein>
    <submittedName>
        <fullName evidence="7">Phenylpropionate dioxygenase, large terminal subunit</fullName>
    </submittedName>
</protein>
<evidence type="ECO:0000256" key="4">
    <source>
        <dbReference type="ARBA" id="ARBA00023004"/>
    </source>
</evidence>
<dbReference type="GO" id="GO:0051213">
    <property type="term" value="F:dioxygenase activity"/>
    <property type="evidence" value="ECO:0007669"/>
    <property type="project" value="UniProtKB-KW"/>
</dbReference>
<dbReference type="SUPFAM" id="SSF55961">
    <property type="entry name" value="Bet v1-like"/>
    <property type="match status" value="1"/>
</dbReference>
<dbReference type="Pfam" id="PF19112">
    <property type="entry name" value="VanA_C"/>
    <property type="match status" value="1"/>
</dbReference>